<accession>A0A1X7HFL0</accession>
<dbReference type="EMBL" id="LT840184">
    <property type="protein sequence ID" value="SMF85805.1"/>
    <property type="molecule type" value="Genomic_DNA"/>
</dbReference>
<evidence type="ECO:0000313" key="1">
    <source>
        <dbReference type="EMBL" id="SMF85805.1"/>
    </source>
</evidence>
<dbReference type="AlphaFoldDB" id="A0A1X7HFL0"/>
<gene>
    <name evidence="1" type="ORF">SAMN05661091_3161</name>
</gene>
<name>A0A1X7HFL0_9BACL</name>
<protein>
    <submittedName>
        <fullName evidence="1">Uncharacterized protein</fullName>
    </submittedName>
</protein>
<dbReference type="RefSeq" id="WP_208914057.1">
    <property type="nucleotide sequence ID" value="NZ_LT840184.1"/>
</dbReference>
<proteinExistence type="predicted"/>
<reference evidence="1 2" key="1">
    <citation type="submission" date="2017-04" db="EMBL/GenBank/DDBJ databases">
        <authorList>
            <person name="Afonso C.L."/>
            <person name="Miller P.J."/>
            <person name="Scott M.A."/>
            <person name="Spackman E."/>
            <person name="Goraichik I."/>
            <person name="Dimitrov K.M."/>
            <person name="Suarez D.L."/>
            <person name="Swayne D.E."/>
        </authorList>
    </citation>
    <scope>NUCLEOTIDE SEQUENCE [LARGE SCALE GENOMIC DNA]</scope>
    <source>
        <strain evidence="1 2">N3/975</strain>
    </source>
</reference>
<sequence length="246" mass="28927">MPEVRAEGHLRWNQINRLREAYRETPKRVKSEGLTLPIEFSYEESEYANERWYFKLWDFTSFDFEVLDSDVRSSKVDDQECFVEFIRAENLDDELDGDGPWFLNILKMRILGNWEANHTKAEDRTEILEYLKQWGYDEEDTSTTIAPFFSRNPGLLTQGFQITRRQRISDRLLINIEPIFIACMFARFALDIITSSGARINEVLQLCRWGSDTVDGGHFFITENYGPVVDIIKQTLTISDKILERQ</sequence>
<dbReference type="Proteomes" id="UP000192940">
    <property type="component" value="Chromosome I"/>
</dbReference>
<dbReference type="STRING" id="1313296.SAMN05661091_3161"/>
<evidence type="ECO:0000313" key="2">
    <source>
        <dbReference type="Proteomes" id="UP000192940"/>
    </source>
</evidence>
<organism evidence="1 2">
    <name type="scientific">Paenibacillus uliginis N3/975</name>
    <dbReference type="NCBI Taxonomy" id="1313296"/>
    <lineage>
        <taxon>Bacteria</taxon>
        <taxon>Bacillati</taxon>
        <taxon>Bacillota</taxon>
        <taxon>Bacilli</taxon>
        <taxon>Bacillales</taxon>
        <taxon>Paenibacillaceae</taxon>
        <taxon>Paenibacillus</taxon>
    </lineage>
</organism>
<keyword evidence="2" id="KW-1185">Reference proteome</keyword>